<feature type="transmembrane region" description="Helical" evidence="5">
    <location>
        <begin position="53"/>
        <end position="77"/>
    </location>
</feature>
<dbReference type="GO" id="GO:0016020">
    <property type="term" value="C:membrane"/>
    <property type="evidence" value="ECO:0007669"/>
    <property type="project" value="UniProtKB-SubCell"/>
</dbReference>
<reference evidence="7" key="1">
    <citation type="journal article" date="2014" name="Genome Biol. Evol.">
        <title>Pangenome evidence for extensive interdomain horizontal transfer affecting lineage core and shell genes in uncultured planktonic thaumarchaeota and euryarchaeota.</title>
        <authorList>
            <person name="Deschamps P."/>
            <person name="Zivanovic Y."/>
            <person name="Moreira D."/>
            <person name="Rodriguez-Valera F."/>
            <person name="Lopez-Garcia P."/>
        </authorList>
    </citation>
    <scope>NUCLEOTIDE SEQUENCE</scope>
</reference>
<evidence type="ECO:0000256" key="4">
    <source>
        <dbReference type="ARBA" id="ARBA00023136"/>
    </source>
</evidence>
<keyword evidence="4 5" id="KW-0472">Membrane</keyword>
<organism evidence="7">
    <name type="scientific">uncultured marine group II/III euryarchaeote KM3_178_D06</name>
    <dbReference type="NCBI Taxonomy" id="1457940"/>
    <lineage>
        <taxon>Archaea</taxon>
        <taxon>Methanobacteriati</taxon>
        <taxon>Methanobacteriota</taxon>
        <taxon>environmental samples</taxon>
    </lineage>
</organism>
<evidence type="ECO:0000256" key="3">
    <source>
        <dbReference type="ARBA" id="ARBA00022989"/>
    </source>
</evidence>
<dbReference type="Pfam" id="PF06271">
    <property type="entry name" value="RDD"/>
    <property type="match status" value="1"/>
</dbReference>
<feature type="domain" description="RDD" evidence="6">
    <location>
        <begin position="39"/>
        <end position="164"/>
    </location>
</feature>
<feature type="transmembrane region" description="Helical" evidence="5">
    <location>
        <begin position="89"/>
        <end position="106"/>
    </location>
</feature>
<dbReference type="InterPro" id="IPR010432">
    <property type="entry name" value="RDD"/>
</dbReference>
<evidence type="ECO:0000256" key="2">
    <source>
        <dbReference type="ARBA" id="ARBA00022692"/>
    </source>
</evidence>
<evidence type="ECO:0000256" key="1">
    <source>
        <dbReference type="ARBA" id="ARBA00004141"/>
    </source>
</evidence>
<evidence type="ECO:0000259" key="6">
    <source>
        <dbReference type="Pfam" id="PF06271"/>
    </source>
</evidence>
<dbReference type="AlphaFoldDB" id="A0A075GS02"/>
<accession>A0A075GS02</accession>
<keyword evidence="2 5" id="KW-0812">Transmembrane</keyword>
<comment type="subcellular location">
    <subcellularLocation>
        <location evidence="1">Membrane</location>
        <topology evidence="1">Multi-pass membrane protein</topology>
    </subcellularLocation>
</comment>
<keyword evidence="3 5" id="KW-1133">Transmembrane helix</keyword>
<name>A0A075GS02_9EURY</name>
<evidence type="ECO:0000256" key="5">
    <source>
        <dbReference type="SAM" id="Phobius"/>
    </source>
</evidence>
<sequence>MAGHDSPISLNPGAGGTLAKQVVQGETGHWPVPEGTVLGSAFSRAAAYMLDTMFVMGILLIVTSLLGGAGGNILRAYDLNLLQSGGKGTVLFFVDWFLILAGNFLYHRHTGLRMSRSLGQSWFGLAVVREDGKQLESADWDRRALRKLVYVLPLVGPLFFGIRDLLRIKQRHTHQSSIDLAVASIVAEADSLPPASRQHIH</sequence>
<dbReference type="EMBL" id="KF900725">
    <property type="protein sequence ID" value="AIF05007.1"/>
    <property type="molecule type" value="Genomic_DNA"/>
</dbReference>
<evidence type="ECO:0000313" key="7">
    <source>
        <dbReference type="EMBL" id="AIF05007.1"/>
    </source>
</evidence>
<protein>
    <recommendedName>
        <fullName evidence="6">RDD domain-containing protein</fullName>
    </recommendedName>
</protein>
<proteinExistence type="predicted"/>